<reference evidence="1" key="1">
    <citation type="submission" date="2023-04" db="EMBL/GenBank/DDBJ databases">
        <title>Draft Genome sequencing of Naganishia species isolated from polar environments using Oxford Nanopore Technology.</title>
        <authorList>
            <person name="Leo P."/>
            <person name="Venkateswaran K."/>
        </authorList>
    </citation>
    <scope>NUCLEOTIDE SEQUENCE</scope>
    <source>
        <strain evidence="1">MNA-CCFEE 5261</strain>
    </source>
</reference>
<proteinExistence type="predicted"/>
<dbReference type="EMBL" id="JASBWR010000014">
    <property type="protein sequence ID" value="KAJ9110113.1"/>
    <property type="molecule type" value="Genomic_DNA"/>
</dbReference>
<dbReference type="Proteomes" id="UP001241377">
    <property type="component" value="Unassembled WGS sequence"/>
</dbReference>
<name>A0ACC2WF76_9TREE</name>
<evidence type="ECO:0000313" key="1">
    <source>
        <dbReference type="EMBL" id="KAJ9110113.1"/>
    </source>
</evidence>
<organism evidence="1 2">
    <name type="scientific">Naganishia cerealis</name>
    <dbReference type="NCBI Taxonomy" id="610337"/>
    <lineage>
        <taxon>Eukaryota</taxon>
        <taxon>Fungi</taxon>
        <taxon>Dikarya</taxon>
        <taxon>Basidiomycota</taxon>
        <taxon>Agaricomycotina</taxon>
        <taxon>Tremellomycetes</taxon>
        <taxon>Filobasidiales</taxon>
        <taxon>Filobasidiaceae</taxon>
        <taxon>Naganishia</taxon>
    </lineage>
</organism>
<accession>A0ACC2WF76</accession>
<comment type="caution">
    <text evidence="1">The sequence shown here is derived from an EMBL/GenBank/DDBJ whole genome shotgun (WGS) entry which is preliminary data.</text>
</comment>
<evidence type="ECO:0000313" key="2">
    <source>
        <dbReference type="Proteomes" id="UP001241377"/>
    </source>
</evidence>
<gene>
    <name evidence="1" type="ORF">QFC19_001784</name>
</gene>
<protein>
    <submittedName>
        <fullName evidence="1">Uncharacterized protein</fullName>
    </submittedName>
</protein>
<keyword evidence="2" id="KW-1185">Reference proteome</keyword>
<sequence>MAEVLLGTYKAYVNSVYAPHIQPLDSDTTLESWNVAENNYSEDGTIESSIEDSSSVTGDDLRNALPAAEDDATIFASKKRDQMRTPMAKRGWLFSSGYKPSERDLEIRRQYLPIPKRVISPWGTNWEGRELNEMVLFKAFDNPQVYRRNQWRELSRDRKWRMFERVVITDRHAAHNDKSSQTEIWNKMALGILHESLPSGLPHWFIAPQDSLTTSLSLPAVPLERRPSSSGTGYRSLADSFVKIVYVDRQNSDRRFDNVSHEGLMEVLEDLHEHGAKWNEREKADKAGKMKEKKVKVKVDVVKFEHLNAKEQIAAVYDADVGILRDVSK</sequence>